<organism evidence="1 2">
    <name type="scientific">Caenorhabditis briggsae</name>
    <dbReference type="NCBI Taxonomy" id="6238"/>
    <lineage>
        <taxon>Eukaryota</taxon>
        <taxon>Metazoa</taxon>
        <taxon>Ecdysozoa</taxon>
        <taxon>Nematoda</taxon>
        <taxon>Chromadorea</taxon>
        <taxon>Rhabditida</taxon>
        <taxon>Rhabditina</taxon>
        <taxon>Rhabditomorpha</taxon>
        <taxon>Rhabditoidea</taxon>
        <taxon>Rhabditidae</taxon>
        <taxon>Peloderinae</taxon>
        <taxon>Caenorhabditis</taxon>
    </lineage>
</organism>
<dbReference type="KEGG" id="cbr:CBG_25976"/>
<name>B6IKS6_CAEBR</name>
<proteinExistence type="predicted"/>
<sequence>MSFHCSLLLKKYIKVLSDHFGRKKGVKRRADYENGPEKLNEKIKRWANKKDEEEEKFNSMISSDELVGGNTQGVDNCQVIVVGHWKFGSNRMMAMFTELLLIGTLLDQFNENKKSKKKKGVYCFNDLWTRCLMG</sequence>
<keyword evidence="2" id="KW-1185">Reference proteome</keyword>
<reference evidence="1 2" key="1">
    <citation type="journal article" date="2003" name="PLoS Biol.">
        <title>The genome sequence of Caenorhabditis briggsae: a platform for comparative genomics.</title>
        <authorList>
            <person name="Stein L.D."/>
            <person name="Bao Z."/>
            <person name="Blasiar D."/>
            <person name="Blumenthal T."/>
            <person name="Brent M.R."/>
            <person name="Chen N."/>
            <person name="Chinwalla A."/>
            <person name="Clarke L."/>
            <person name="Clee C."/>
            <person name="Coghlan A."/>
            <person name="Coulson A."/>
            <person name="D'Eustachio P."/>
            <person name="Fitch D.H."/>
            <person name="Fulton L.A."/>
            <person name="Fulton R.E."/>
            <person name="Griffiths-Jones S."/>
            <person name="Harris T.W."/>
            <person name="Hillier L.W."/>
            <person name="Kamath R."/>
            <person name="Kuwabara P.E."/>
            <person name="Mardis E.R."/>
            <person name="Marra M.A."/>
            <person name="Miner T.L."/>
            <person name="Minx P."/>
            <person name="Mullikin J.C."/>
            <person name="Plumb R.W."/>
            <person name="Rogers J."/>
            <person name="Schein J.E."/>
            <person name="Sohrmann M."/>
            <person name="Spieth J."/>
            <person name="Stajich J.E."/>
            <person name="Wei C."/>
            <person name="Willey D."/>
            <person name="Wilson R.K."/>
            <person name="Durbin R."/>
            <person name="Waterston R.H."/>
        </authorList>
    </citation>
    <scope>NUCLEOTIDE SEQUENCE [LARGE SCALE GENOMIC DNA]</scope>
    <source>
        <strain evidence="1 2">AF16</strain>
    </source>
</reference>
<dbReference type="EMBL" id="HE600963">
    <property type="protein sequence ID" value="CAS00506.1"/>
    <property type="molecule type" value="Genomic_DNA"/>
</dbReference>
<evidence type="ECO:0000313" key="2">
    <source>
        <dbReference type="Proteomes" id="UP000008549"/>
    </source>
</evidence>
<accession>B6IKS6</accession>
<protein>
    <submittedName>
        <fullName evidence="1">Protein CBG25976</fullName>
    </submittedName>
</protein>
<dbReference type="RefSeq" id="XP_045100065.1">
    <property type="nucleotide sequence ID" value="XM_045243920.1"/>
</dbReference>
<dbReference type="WormBase" id="CBG25976">
    <property type="protein sequence ID" value="CBP33443"/>
    <property type="gene ID" value="WBGene00087390"/>
</dbReference>
<reference evidence="1 2" key="2">
    <citation type="journal article" date="2011" name="PLoS Genet.">
        <title>Caenorhabditis briggsae recombinant inbred line genotypes reveal inter-strain incompatibility and the evolution of recombination.</title>
        <authorList>
            <person name="Ross J.A."/>
            <person name="Koboldt D.C."/>
            <person name="Staisch J.E."/>
            <person name="Chamberlin H.M."/>
            <person name="Gupta B.P."/>
            <person name="Miller R.D."/>
            <person name="Baird S.E."/>
            <person name="Haag E.S."/>
        </authorList>
    </citation>
    <scope>NUCLEOTIDE SEQUENCE [LARGE SCALE GENOMIC DNA]</scope>
    <source>
        <strain evidence="1 2">AF16</strain>
    </source>
</reference>
<gene>
    <name evidence="1 3" type="ORF">CBG25976</name>
    <name evidence="1" type="ORF">CBG_25976</name>
</gene>
<dbReference type="GeneID" id="68917458"/>
<dbReference type="CTD" id="68917458"/>
<dbReference type="InParanoid" id="B6IKS6"/>
<evidence type="ECO:0000313" key="1">
    <source>
        <dbReference type="EMBL" id="CAS00506.1"/>
    </source>
</evidence>
<dbReference type="Proteomes" id="UP000008549">
    <property type="component" value="Unassembled WGS sequence"/>
</dbReference>
<evidence type="ECO:0000313" key="3">
    <source>
        <dbReference type="WormBase" id="CBG25976"/>
    </source>
</evidence>
<dbReference type="AlphaFoldDB" id="B6IKS6"/>
<dbReference type="HOGENOM" id="CLU_1898073_0_0_1"/>